<evidence type="ECO:0000256" key="1">
    <source>
        <dbReference type="ARBA" id="ARBA00001933"/>
    </source>
</evidence>
<dbReference type="Gene3D" id="3.20.20.70">
    <property type="entry name" value="Aldolase class I"/>
    <property type="match status" value="1"/>
</dbReference>
<dbReference type="InterPro" id="IPR013785">
    <property type="entry name" value="Aldolase_TIM"/>
</dbReference>
<comment type="cofactor">
    <cofactor evidence="1">
        <name>pyridoxal 5'-phosphate</name>
        <dbReference type="ChEBI" id="CHEBI:597326"/>
    </cofactor>
</comment>
<dbReference type="InterPro" id="IPR007197">
    <property type="entry name" value="rSAM"/>
</dbReference>
<keyword evidence="5" id="KW-0949">S-adenosyl-L-methionine</keyword>
<keyword evidence="8" id="KW-0408">Iron</keyword>
<evidence type="ECO:0000256" key="3">
    <source>
        <dbReference type="ARBA" id="ARBA00008703"/>
    </source>
</evidence>
<dbReference type="PANTHER" id="PTHR30538:SF0">
    <property type="entry name" value="L-LYSINE 2,3-AMINOMUTASE AQ_1632-RELATED"/>
    <property type="match status" value="1"/>
</dbReference>
<dbReference type="InterPro" id="IPR058240">
    <property type="entry name" value="rSAM_sf"/>
</dbReference>
<dbReference type="PANTHER" id="PTHR30538">
    <property type="entry name" value="LYSINE 2,3-AMINOMUTASE-RELATED"/>
    <property type="match status" value="1"/>
</dbReference>
<dbReference type="AlphaFoldDB" id="N6ZEW5"/>
<dbReference type="GO" id="GO:0003824">
    <property type="term" value="F:catalytic activity"/>
    <property type="evidence" value="ECO:0007669"/>
    <property type="project" value="InterPro"/>
</dbReference>
<comment type="cofactor">
    <cofactor evidence="2">
        <name>[4Fe-4S] cluster</name>
        <dbReference type="ChEBI" id="CHEBI:49883"/>
    </cofactor>
</comment>
<evidence type="ECO:0000256" key="4">
    <source>
        <dbReference type="ARBA" id="ARBA00022485"/>
    </source>
</evidence>
<keyword evidence="9" id="KW-0411">Iron-sulfur</keyword>
<evidence type="ECO:0000256" key="9">
    <source>
        <dbReference type="ARBA" id="ARBA00023014"/>
    </source>
</evidence>
<evidence type="ECO:0000313" key="10">
    <source>
        <dbReference type="EMBL" id="ENO90699.1"/>
    </source>
</evidence>
<gene>
    <name evidence="10" type="ORF">C666_00695</name>
</gene>
<dbReference type="SFLD" id="SFLDG01070">
    <property type="entry name" value="PLP-dependent"/>
    <property type="match status" value="1"/>
</dbReference>
<evidence type="ECO:0000256" key="5">
    <source>
        <dbReference type="ARBA" id="ARBA00022691"/>
    </source>
</evidence>
<proteinExistence type="inferred from homology"/>
<keyword evidence="4" id="KW-0004">4Fe-4S</keyword>
<dbReference type="eggNOG" id="COG1509">
    <property type="taxonomic scope" value="Bacteria"/>
</dbReference>
<protein>
    <submittedName>
        <fullName evidence="10">L-lysine 2,3-aminomutase</fullName>
    </submittedName>
</protein>
<sequence length="468" mass="53633">MSAQVQPLKASWSIEQATQAAFEPVPFKVYTQRDLDRIVQLGRLSPEQRFEMKVVSSVLPFRVNQYVIDELIDWSDIPADPIFQLTFPQRGMLAPEHFERIASLLRSGADKAELDQAIAEVRHELNPHPADQMEMNMPRDESGERLDGIQHKYRETVLFFPSQGQTCHSYCTFCFRWAQFVGDKELRISASEAKTLHDYLRRNTEVTDLLFTGGDPMVMKTRHLRDYLEPLLKPEFDHIQTIRIGSKALTFWPHRFLGTEDADDLICLLTQLVEAGKHVALMAHYNHWKELDTDAAQAAIQRIRSTGAVIRAQGPLLAHINDDPAVWAKMWKLQVKLGIVPYYMFAERDTGARAYFEVPLARAWEIYREAMQQVSGLARTARGPSMSASPGKVEIQGVAEVAGEKVFVLRFIQGRNPDWVQRPFFAKYDEEATWLHHLKPAFGEEKWFWEDEYEAIRCDKLSAAGLAA</sequence>
<keyword evidence="7" id="KW-0663">Pyridoxal phosphate</keyword>
<organism evidence="10 11">
    <name type="scientific">Thauera linaloolentis (strain DSM 12138 / JCM 21573 / CCUG 41526 / CIP 105981 / IAM 15112 / NBRC 102519 / 47Lol)</name>
    <dbReference type="NCBI Taxonomy" id="1123367"/>
    <lineage>
        <taxon>Bacteria</taxon>
        <taxon>Pseudomonadati</taxon>
        <taxon>Pseudomonadota</taxon>
        <taxon>Betaproteobacteria</taxon>
        <taxon>Rhodocyclales</taxon>
        <taxon>Zoogloeaceae</taxon>
        <taxon>Thauera</taxon>
    </lineage>
</organism>
<keyword evidence="11" id="KW-1185">Reference proteome</keyword>
<comment type="similarity">
    <text evidence="3">Belongs to the radical SAM superfamily. KamA family.</text>
</comment>
<name>N6ZEW5_THAL4</name>
<reference evidence="10 11" key="1">
    <citation type="submission" date="2012-09" db="EMBL/GenBank/DDBJ databases">
        <title>Draft Genome Sequences of 6 Strains from Genus Thauera.</title>
        <authorList>
            <person name="Liu B."/>
            <person name="Shapleigh J.P."/>
            <person name="Frostegard A.H."/>
        </authorList>
    </citation>
    <scope>NUCLEOTIDE SEQUENCE [LARGE SCALE GENOMIC DNA]</scope>
    <source>
        <strain evidence="11">47Lol / DSM 12138</strain>
    </source>
</reference>
<dbReference type="EMBL" id="AMXE01000001">
    <property type="protein sequence ID" value="ENO90699.1"/>
    <property type="molecule type" value="Genomic_DNA"/>
</dbReference>
<dbReference type="Proteomes" id="UP000013232">
    <property type="component" value="Unassembled WGS sequence"/>
</dbReference>
<dbReference type="GO" id="GO:0051539">
    <property type="term" value="F:4 iron, 4 sulfur cluster binding"/>
    <property type="evidence" value="ECO:0007669"/>
    <property type="project" value="UniProtKB-KW"/>
</dbReference>
<dbReference type="RefSeq" id="WP_004332467.1">
    <property type="nucleotide sequence ID" value="NZ_AMXE01000001.1"/>
</dbReference>
<dbReference type="OrthoDB" id="9768064at2"/>
<dbReference type="GO" id="GO:0046872">
    <property type="term" value="F:metal ion binding"/>
    <property type="evidence" value="ECO:0007669"/>
    <property type="project" value="UniProtKB-KW"/>
</dbReference>
<dbReference type="SFLD" id="SFLDS00029">
    <property type="entry name" value="Radical_SAM"/>
    <property type="match status" value="1"/>
</dbReference>
<evidence type="ECO:0000313" key="11">
    <source>
        <dbReference type="Proteomes" id="UP000013232"/>
    </source>
</evidence>
<dbReference type="STRING" id="1123367.GCA_000621305_01716"/>
<evidence type="ECO:0000256" key="7">
    <source>
        <dbReference type="ARBA" id="ARBA00022898"/>
    </source>
</evidence>
<evidence type="ECO:0000256" key="8">
    <source>
        <dbReference type="ARBA" id="ARBA00023004"/>
    </source>
</evidence>
<evidence type="ECO:0000256" key="2">
    <source>
        <dbReference type="ARBA" id="ARBA00001966"/>
    </source>
</evidence>
<dbReference type="SUPFAM" id="SSF102114">
    <property type="entry name" value="Radical SAM enzymes"/>
    <property type="match status" value="1"/>
</dbReference>
<evidence type="ECO:0000256" key="6">
    <source>
        <dbReference type="ARBA" id="ARBA00022723"/>
    </source>
</evidence>
<accession>N6ZEW5</accession>
<dbReference type="InterPro" id="IPR003739">
    <property type="entry name" value="Lys_aminomutase/Glu_NH3_mut"/>
</dbReference>
<keyword evidence="6" id="KW-0479">Metal-binding</keyword>
<comment type="caution">
    <text evidence="10">The sequence shown here is derived from an EMBL/GenBank/DDBJ whole genome shotgun (WGS) entry which is preliminary data.</text>
</comment>